<dbReference type="PATRIC" id="fig|1297617.4.peg.1297"/>
<proteinExistence type="predicted"/>
<evidence type="ECO:0000256" key="1">
    <source>
        <dbReference type="ARBA" id="ARBA00023125"/>
    </source>
</evidence>
<dbReference type="InterPro" id="IPR050624">
    <property type="entry name" value="HTH-type_Tx_Regulator"/>
</dbReference>
<feature type="domain" description="HTH tetR-type" evidence="3">
    <location>
        <begin position="4"/>
        <end position="64"/>
    </location>
</feature>
<evidence type="ECO:0000256" key="2">
    <source>
        <dbReference type="PROSITE-ProRule" id="PRU00335"/>
    </source>
</evidence>
<dbReference type="KEGG" id="ibu:IB211_01270"/>
<dbReference type="PANTHER" id="PTHR43479:SF11">
    <property type="entry name" value="ACREF_ENVCD OPERON REPRESSOR-RELATED"/>
    <property type="match status" value="1"/>
</dbReference>
<dbReference type="EMBL" id="CP011307">
    <property type="protein sequence ID" value="ALP93663.1"/>
    <property type="molecule type" value="Genomic_DNA"/>
</dbReference>
<dbReference type="Pfam" id="PF00440">
    <property type="entry name" value="TetR_N"/>
    <property type="match status" value="1"/>
</dbReference>
<dbReference type="Proteomes" id="UP000064844">
    <property type="component" value="Chromosome"/>
</dbReference>
<feature type="DNA-binding region" description="H-T-H motif" evidence="2">
    <location>
        <begin position="27"/>
        <end position="46"/>
    </location>
</feature>
<accession>A0A0S2W323</accession>
<evidence type="ECO:0000313" key="4">
    <source>
        <dbReference type="EMBL" id="ALP93663.1"/>
    </source>
</evidence>
<dbReference type="PRINTS" id="PR00455">
    <property type="entry name" value="HTHTETR"/>
</dbReference>
<reference evidence="4 5" key="1">
    <citation type="journal article" date="2015" name="Nat. Commun.">
        <title>Production of butyrate from lysine and the Amadori product fructoselysine by a human gut commensal.</title>
        <authorList>
            <person name="Bui T.P."/>
            <person name="Ritari J."/>
            <person name="Boeren S."/>
            <person name="de Waard P."/>
            <person name="Plugge C.M."/>
            <person name="de Vos W.M."/>
        </authorList>
    </citation>
    <scope>NUCLEOTIDE SEQUENCE [LARGE SCALE GENOMIC DNA]</scope>
    <source>
        <strain evidence="4 5">AF211</strain>
    </source>
</reference>
<dbReference type="SUPFAM" id="SSF46689">
    <property type="entry name" value="Homeodomain-like"/>
    <property type="match status" value="1"/>
</dbReference>
<dbReference type="Gene3D" id="1.10.357.10">
    <property type="entry name" value="Tetracycline Repressor, domain 2"/>
    <property type="match status" value="1"/>
</dbReference>
<evidence type="ECO:0000259" key="3">
    <source>
        <dbReference type="PROSITE" id="PS50977"/>
    </source>
</evidence>
<dbReference type="InterPro" id="IPR009057">
    <property type="entry name" value="Homeodomain-like_sf"/>
</dbReference>
<name>A0A0S2W323_9FIRM</name>
<dbReference type="AlphaFoldDB" id="A0A0S2W323"/>
<reference evidence="5" key="2">
    <citation type="submission" date="2015-04" db="EMBL/GenBank/DDBJ databases">
        <title>A butyrogenic pathway from the amino acid lysine in a human gut commensal.</title>
        <authorList>
            <person name="de Vos W.M."/>
            <person name="Bui N.T.P."/>
            <person name="Plugge C.M."/>
            <person name="Ritari J."/>
        </authorList>
    </citation>
    <scope>NUCLEOTIDE SEQUENCE [LARGE SCALE GENOMIC DNA]</scope>
    <source>
        <strain evidence="5">AF211</strain>
    </source>
</reference>
<dbReference type="InterPro" id="IPR001647">
    <property type="entry name" value="HTH_TetR"/>
</dbReference>
<dbReference type="RefSeq" id="WP_058117485.1">
    <property type="nucleotide sequence ID" value="NZ_CP011307.1"/>
</dbReference>
<dbReference type="PANTHER" id="PTHR43479">
    <property type="entry name" value="ACREF/ENVCD OPERON REPRESSOR-RELATED"/>
    <property type="match status" value="1"/>
</dbReference>
<dbReference type="GO" id="GO:0003677">
    <property type="term" value="F:DNA binding"/>
    <property type="evidence" value="ECO:0007669"/>
    <property type="project" value="UniProtKB-UniRule"/>
</dbReference>
<dbReference type="PROSITE" id="PS50977">
    <property type="entry name" value="HTH_TETR_2"/>
    <property type="match status" value="1"/>
</dbReference>
<organism evidence="4 5">
    <name type="scientific">Intestinimonas butyriciproducens</name>
    <dbReference type="NCBI Taxonomy" id="1297617"/>
    <lineage>
        <taxon>Bacteria</taxon>
        <taxon>Bacillati</taxon>
        <taxon>Bacillota</taxon>
        <taxon>Clostridia</taxon>
        <taxon>Eubacteriales</taxon>
        <taxon>Intestinimonas</taxon>
    </lineage>
</organism>
<evidence type="ECO:0000313" key="5">
    <source>
        <dbReference type="Proteomes" id="UP000064844"/>
    </source>
</evidence>
<keyword evidence="1 2" id="KW-0238">DNA-binding</keyword>
<keyword evidence="5" id="KW-1185">Reference proteome</keyword>
<gene>
    <name evidence="4" type="ORF">IB211_01270</name>
</gene>
<sequence length="204" mass="23637">MERTETQKKILEIGKREFLEKGFKDASLNRIVAEAGFTKGAFYGYYPDKAALFEDLVDEAAKGLLEQFKAAQAAHFDLVSEEKTKDSLKLSNEYLRVFVEYMYAHFDAFKLILCRAEGTRYANFLEELVELEVECSEEYYALLRKRGKLSGKMTKQLHHMITSAYFTAVCETIAHDMPKEEAMRYIEELAKFFNSGWEGLLRLE</sequence>
<protein>
    <submittedName>
        <fullName evidence="4">Transcriptional regulator, TetRNA family</fullName>
    </submittedName>
</protein>
<dbReference type="STRING" id="1297617.IB211_01270"/>